<proteinExistence type="predicted"/>
<name>M1P771_DESSD</name>
<gene>
    <name evidence="1" type="ordered locus">UWK_00958</name>
</gene>
<keyword evidence="2" id="KW-1185">Reference proteome</keyword>
<dbReference type="RefSeq" id="WP_015403228.1">
    <property type="nucleotide sequence ID" value="NC_020304.1"/>
</dbReference>
<accession>M1P771</accession>
<dbReference type="Proteomes" id="UP000011721">
    <property type="component" value="Chromosome"/>
</dbReference>
<dbReference type="AlphaFoldDB" id="M1P771"/>
<dbReference type="OrthoDB" id="5430968at2"/>
<evidence type="ECO:0000313" key="1">
    <source>
        <dbReference type="EMBL" id="AGF77532.1"/>
    </source>
</evidence>
<reference evidence="2" key="1">
    <citation type="journal article" date="2013" name="Stand. Genomic Sci.">
        <title>Complete genome sequence of Desulfocapsa sulfexigens, a marine deltaproteobacterium specialized in disproportionating inorganic sulfur compounds.</title>
        <authorList>
            <person name="Finster K.W."/>
            <person name="Kjeldsen K.U."/>
            <person name="Kube M."/>
            <person name="Reinhardt R."/>
            <person name="Mussmann M."/>
            <person name="Amann R."/>
            <person name="Schreiber L."/>
        </authorList>
    </citation>
    <scope>NUCLEOTIDE SEQUENCE [LARGE SCALE GENOMIC DNA]</scope>
    <source>
        <strain evidence="2">DSM 10523 / SB164P1</strain>
    </source>
</reference>
<sequence>MKEVVLSDELSEEMRRIYEEMASSYDVVARSLNFSCDGCPDNCCDSYFLHHTYAEWAYLWKGFCELDEARQQELVERSKQYILECEKAEARGERPQVMCPLIDEGRCSLYTHRLMVCRTHGVPASMRRPDGQTLHFPGCFRCQKIVKKKFVHDSQAPHVERTPLLQRLVAVERKLMGEKLHLYPRVKLTIAQMLLKGPPAIATPHCERSGIKPDV</sequence>
<protein>
    <submittedName>
        <fullName evidence="1">Uncharacterized protein</fullName>
    </submittedName>
</protein>
<organism evidence="1 2">
    <name type="scientific">Desulfocapsa sulfexigens (strain DSM 10523 / SB164P1)</name>
    <dbReference type="NCBI Taxonomy" id="1167006"/>
    <lineage>
        <taxon>Bacteria</taxon>
        <taxon>Pseudomonadati</taxon>
        <taxon>Thermodesulfobacteriota</taxon>
        <taxon>Desulfobulbia</taxon>
        <taxon>Desulfobulbales</taxon>
        <taxon>Desulfocapsaceae</taxon>
        <taxon>Desulfocapsa</taxon>
    </lineage>
</organism>
<dbReference type="KEGG" id="dsf:UWK_00958"/>
<dbReference type="eggNOG" id="COG0727">
    <property type="taxonomic scope" value="Bacteria"/>
</dbReference>
<dbReference type="HOGENOM" id="CLU_1364398_0_0_7"/>
<dbReference type="STRING" id="1167006.UWK_00958"/>
<evidence type="ECO:0000313" key="2">
    <source>
        <dbReference type="Proteomes" id="UP000011721"/>
    </source>
</evidence>
<dbReference type="EMBL" id="CP003985">
    <property type="protein sequence ID" value="AGF77532.1"/>
    <property type="molecule type" value="Genomic_DNA"/>
</dbReference>